<keyword evidence="2" id="KW-1185">Reference proteome</keyword>
<gene>
    <name evidence="1" type="ORF">HPB50_011297</name>
</gene>
<comment type="caution">
    <text evidence="1">The sequence shown here is derived from an EMBL/GenBank/DDBJ whole genome shotgun (WGS) entry which is preliminary data.</text>
</comment>
<evidence type="ECO:0000313" key="1">
    <source>
        <dbReference type="EMBL" id="KAH6935868.1"/>
    </source>
</evidence>
<reference evidence="1" key="1">
    <citation type="submission" date="2020-05" db="EMBL/GenBank/DDBJ databases">
        <title>Large-scale comparative analyses of tick genomes elucidate their genetic diversity and vector capacities.</title>
        <authorList>
            <person name="Jia N."/>
            <person name="Wang J."/>
            <person name="Shi W."/>
            <person name="Du L."/>
            <person name="Sun Y."/>
            <person name="Zhan W."/>
            <person name="Jiang J."/>
            <person name="Wang Q."/>
            <person name="Zhang B."/>
            <person name="Ji P."/>
            <person name="Sakyi L.B."/>
            <person name="Cui X."/>
            <person name="Yuan T."/>
            <person name="Jiang B."/>
            <person name="Yang W."/>
            <person name="Lam T.T.-Y."/>
            <person name="Chang Q."/>
            <person name="Ding S."/>
            <person name="Wang X."/>
            <person name="Zhu J."/>
            <person name="Ruan X."/>
            <person name="Zhao L."/>
            <person name="Wei J."/>
            <person name="Que T."/>
            <person name="Du C."/>
            <person name="Cheng J."/>
            <person name="Dai P."/>
            <person name="Han X."/>
            <person name="Huang E."/>
            <person name="Gao Y."/>
            <person name="Liu J."/>
            <person name="Shao H."/>
            <person name="Ye R."/>
            <person name="Li L."/>
            <person name="Wei W."/>
            <person name="Wang X."/>
            <person name="Wang C."/>
            <person name="Yang T."/>
            <person name="Huo Q."/>
            <person name="Li W."/>
            <person name="Guo W."/>
            <person name="Chen H."/>
            <person name="Zhou L."/>
            <person name="Ni X."/>
            <person name="Tian J."/>
            <person name="Zhou Y."/>
            <person name="Sheng Y."/>
            <person name="Liu T."/>
            <person name="Pan Y."/>
            <person name="Xia L."/>
            <person name="Li J."/>
            <person name="Zhao F."/>
            <person name="Cao W."/>
        </authorList>
    </citation>
    <scope>NUCLEOTIDE SEQUENCE</scope>
    <source>
        <strain evidence="1">Hyas-2018</strain>
    </source>
</reference>
<proteinExistence type="predicted"/>
<accession>A0ACB7SQ07</accession>
<organism evidence="1 2">
    <name type="scientific">Hyalomma asiaticum</name>
    <name type="common">Tick</name>
    <dbReference type="NCBI Taxonomy" id="266040"/>
    <lineage>
        <taxon>Eukaryota</taxon>
        <taxon>Metazoa</taxon>
        <taxon>Ecdysozoa</taxon>
        <taxon>Arthropoda</taxon>
        <taxon>Chelicerata</taxon>
        <taxon>Arachnida</taxon>
        <taxon>Acari</taxon>
        <taxon>Parasitiformes</taxon>
        <taxon>Ixodida</taxon>
        <taxon>Ixodoidea</taxon>
        <taxon>Ixodidae</taxon>
        <taxon>Hyalomminae</taxon>
        <taxon>Hyalomma</taxon>
    </lineage>
</organism>
<dbReference type="EMBL" id="CM023483">
    <property type="protein sequence ID" value="KAH6935868.1"/>
    <property type="molecule type" value="Genomic_DNA"/>
</dbReference>
<evidence type="ECO:0000313" key="2">
    <source>
        <dbReference type="Proteomes" id="UP000821845"/>
    </source>
</evidence>
<sequence>MDDRSRQEAETTNDYAAIWWTVKRATWADTIKGSGGATSTGQKNTADKITRGEAQSEHVNDPRIQSLEAENLQLRRELAELKEALNSIREQFSHRDEDKFKALSPLAGKPKRKAPYPGTVSETDGEDEMAEPSEDTAAAAIPPAKTKTRGKLASIEKTLGCMMEMLSGMEDEANSVRETQGPSQKQTNGYDDTNAGRPEPRWCFTGEESKDVSGSGKRVLSSGSGGQFTKTDSTSAAKSSADELSRVPSSSSPDKATKGGRLASSRRSSKGSKGGSSSDTSRGSQHRKKCRKQKRSPPTEEASSTSEANRKSKQLGKRSPETSTSPDGEGSS</sequence>
<dbReference type="Proteomes" id="UP000821845">
    <property type="component" value="Chromosome 3"/>
</dbReference>
<protein>
    <submittedName>
        <fullName evidence="1">Uncharacterized protein</fullName>
    </submittedName>
</protein>
<name>A0ACB7SQ07_HYAAI</name>